<comment type="caution">
    <text evidence="2">The sequence shown here is derived from an EMBL/GenBank/DDBJ whole genome shotgun (WGS) entry which is preliminary data.</text>
</comment>
<dbReference type="Proteomes" id="UP000288805">
    <property type="component" value="Unassembled WGS sequence"/>
</dbReference>
<evidence type="ECO:0000256" key="1">
    <source>
        <dbReference type="SAM" id="SignalP"/>
    </source>
</evidence>
<evidence type="ECO:0000313" key="2">
    <source>
        <dbReference type="EMBL" id="RVX05353.1"/>
    </source>
</evidence>
<dbReference type="EMBL" id="QGNW01000056">
    <property type="protein sequence ID" value="RVX05353.1"/>
    <property type="molecule type" value="Genomic_DNA"/>
</dbReference>
<accession>A0A438J8Q9</accession>
<name>A0A438J8Q9_VITVI</name>
<sequence length="73" mass="7932">MHLGAVTTLLLASQFMIFIPAVVSDKTKHIPSDTSKLDAWITTTSGNTGSEYGRAKRACTHLSIPYSSPPRQK</sequence>
<gene>
    <name evidence="2" type="ORF">CK203_013448</name>
</gene>
<evidence type="ECO:0000313" key="3">
    <source>
        <dbReference type="Proteomes" id="UP000288805"/>
    </source>
</evidence>
<feature type="chain" id="PRO_5019324482" evidence="1">
    <location>
        <begin position="25"/>
        <end position="73"/>
    </location>
</feature>
<protein>
    <submittedName>
        <fullName evidence="2">Uncharacterized protein</fullName>
    </submittedName>
</protein>
<reference evidence="2 3" key="1">
    <citation type="journal article" date="2018" name="PLoS Genet.">
        <title>Population sequencing reveals clonal diversity and ancestral inbreeding in the grapevine cultivar Chardonnay.</title>
        <authorList>
            <person name="Roach M.J."/>
            <person name="Johnson D.L."/>
            <person name="Bohlmann J."/>
            <person name="van Vuuren H.J."/>
            <person name="Jones S.J."/>
            <person name="Pretorius I.S."/>
            <person name="Schmidt S.A."/>
            <person name="Borneman A.R."/>
        </authorList>
    </citation>
    <scope>NUCLEOTIDE SEQUENCE [LARGE SCALE GENOMIC DNA]</scope>
    <source>
        <strain evidence="3">cv. Chardonnay</strain>
        <tissue evidence="2">Leaf</tissue>
    </source>
</reference>
<proteinExistence type="predicted"/>
<keyword evidence="1" id="KW-0732">Signal</keyword>
<feature type="signal peptide" evidence="1">
    <location>
        <begin position="1"/>
        <end position="24"/>
    </location>
</feature>
<dbReference type="AlphaFoldDB" id="A0A438J8Q9"/>
<organism evidence="2 3">
    <name type="scientific">Vitis vinifera</name>
    <name type="common">Grape</name>
    <dbReference type="NCBI Taxonomy" id="29760"/>
    <lineage>
        <taxon>Eukaryota</taxon>
        <taxon>Viridiplantae</taxon>
        <taxon>Streptophyta</taxon>
        <taxon>Embryophyta</taxon>
        <taxon>Tracheophyta</taxon>
        <taxon>Spermatophyta</taxon>
        <taxon>Magnoliopsida</taxon>
        <taxon>eudicotyledons</taxon>
        <taxon>Gunneridae</taxon>
        <taxon>Pentapetalae</taxon>
        <taxon>rosids</taxon>
        <taxon>Vitales</taxon>
        <taxon>Vitaceae</taxon>
        <taxon>Viteae</taxon>
        <taxon>Vitis</taxon>
    </lineage>
</organism>